<gene>
    <name evidence="2" type="ORF">LMG29542_02503</name>
</gene>
<keyword evidence="3" id="KW-1185">Reference proteome</keyword>
<dbReference type="SUPFAM" id="SSF55729">
    <property type="entry name" value="Acyl-CoA N-acyltransferases (Nat)"/>
    <property type="match status" value="1"/>
</dbReference>
<dbReference type="EMBL" id="CADIKH010000009">
    <property type="protein sequence ID" value="CAB3754959.1"/>
    <property type="molecule type" value="Genomic_DNA"/>
</dbReference>
<evidence type="ECO:0000259" key="1">
    <source>
        <dbReference type="Pfam" id="PF00583"/>
    </source>
</evidence>
<accession>A0A6J5DL96</accession>
<dbReference type="InterPro" id="IPR016181">
    <property type="entry name" value="Acyl_CoA_acyltransferase"/>
</dbReference>
<dbReference type="AlphaFoldDB" id="A0A6J5DL96"/>
<organism evidence="2 3">
    <name type="scientific">Paraburkholderia humisilvae</name>
    <dbReference type="NCBI Taxonomy" id="627669"/>
    <lineage>
        <taxon>Bacteria</taxon>
        <taxon>Pseudomonadati</taxon>
        <taxon>Pseudomonadota</taxon>
        <taxon>Betaproteobacteria</taxon>
        <taxon>Burkholderiales</taxon>
        <taxon>Burkholderiaceae</taxon>
        <taxon>Paraburkholderia</taxon>
    </lineage>
</organism>
<reference evidence="2 3" key="1">
    <citation type="submission" date="2020-04" db="EMBL/GenBank/DDBJ databases">
        <authorList>
            <person name="De Canck E."/>
        </authorList>
    </citation>
    <scope>NUCLEOTIDE SEQUENCE [LARGE SCALE GENOMIC DNA]</scope>
    <source>
        <strain evidence="2 3">LMG 29542</strain>
    </source>
</reference>
<name>A0A6J5DL96_9BURK</name>
<dbReference type="Pfam" id="PF00583">
    <property type="entry name" value="Acetyltransf_1"/>
    <property type="match status" value="1"/>
</dbReference>
<protein>
    <recommendedName>
        <fullName evidence="1">N-acetyltransferase domain-containing protein</fullName>
    </recommendedName>
</protein>
<feature type="domain" description="N-acetyltransferase" evidence="1">
    <location>
        <begin position="28"/>
        <end position="118"/>
    </location>
</feature>
<proteinExistence type="predicted"/>
<dbReference type="Gene3D" id="3.40.630.30">
    <property type="match status" value="1"/>
</dbReference>
<dbReference type="Proteomes" id="UP000494363">
    <property type="component" value="Unassembled WGS sequence"/>
</dbReference>
<dbReference type="InterPro" id="IPR000182">
    <property type="entry name" value="GNAT_dom"/>
</dbReference>
<dbReference type="CDD" id="cd04301">
    <property type="entry name" value="NAT_SF"/>
    <property type="match status" value="1"/>
</dbReference>
<evidence type="ECO:0000313" key="2">
    <source>
        <dbReference type="EMBL" id="CAB3754959.1"/>
    </source>
</evidence>
<dbReference type="GO" id="GO:0016747">
    <property type="term" value="F:acyltransferase activity, transferring groups other than amino-acyl groups"/>
    <property type="evidence" value="ECO:0007669"/>
    <property type="project" value="InterPro"/>
</dbReference>
<evidence type="ECO:0000313" key="3">
    <source>
        <dbReference type="Proteomes" id="UP000494363"/>
    </source>
</evidence>
<sequence>MNNMATEGGVVILEGVFSGNPFADYPTLREIFDPERRAHIEADTLADIALGIHDPYRNHIYVARSDAGDVVGITGFFLLAAEPTTERDTISLRWHGVLPAYRGQGYSEAMFEAVRRFAMYCMPEANWFVELVPMADPQKASRVVRHFRRLGFWFDDEPKDARTFSPGAALPADSGLWQTMRREVGSIVGLNDRRDHE</sequence>